<feature type="region of interest" description="Disordered" evidence="1">
    <location>
        <begin position="231"/>
        <end position="251"/>
    </location>
</feature>
<gene>
    <name evidence="3" type="ORF">BCL79_0248</name>
</gene>
<evidence type="ECO:0008006" key="5">
    <source>
        <dbReference type="Google" id="ProtNLM"/>
    </source>
</evidence>
<reference evidence="3 4" key="1">
    <citation type="submission" date="2018-10" db="EMBL/GenBank/DDBJ databases">
        <title>Comparative analysis of microorganisms from saline springs in Andes Mountain Range, Colombia.</title>
        <authorList>
            <person name="Rubin E."/>
        </authorList>
    </citation>
    <scope>NUCLEOTIDE SEQUENCE [LARGE SCALE GENOMIC DNA]</scope>
    <source>
        <strain evidence="3 4">USBA GBX 843</strain>
    </source>
</reference>
<feature type="chain" id="PRO_5019810707" description="Secreted protein" evidence="2">
    <location>
        <begin position="23"/>
        <end position="251"/>
    </location>
</feature>
<feature type="region of interest" description="Disordered" evidence="1">
    <location>
        <begin position="168"/>
        <end position="189"/>
    </location>
</feature>
<dbReference type="Proteomes" id="UP000274786">
    <property type="component" value="Unassembled WGS sequence"/>
</dbReference>
<name>A0A498CE31_9GAMM</name>
<dbReference type="EMBL" id="RCDC01000004">
    <property type="protein sequence ID" value="RLK55877.1"/>
    <property type="molecule type" value="Genomic_DNA"/>
</dbReference>
<feature type="signal peptide" evidence="2">
    <location>
        <begin position="1"/>
        <end position="22"/>
    </location>
</feature>
<comment type="caution">
    <text evidence="3">The sequence shown here is derived from an EMBL/GenBank/DDBJ whole genome shotgun (WGS) entry which is preliminary data.</text>
</comment>
<feature type="compositionally biased region" description="Low complexity" evidence="1">
    <location>
        <begin position="177"/>
        <end position="188"/>
    </location>
</feature>
<dbReference type="AlphaFoldDB" id="A0A498CE31"/>
<protein>
    <recommendedName>
        <fullName evidence="5">Secreted protein</fullName>
    </recommendedName>
</protein>
<evidence type="ECO:0000256" key="2">
    <source>
        <dbReference type="SAM" id="SignalP"/>
    </source>
</evidence>
<sequence length="251" mass="25435">MRVCLPVLALAAAIGAALPATAATVSLNARLEAASSVQVNQVPASGAALVGRVQQFRNGDSLISLGDGEGQPVVLTLCKGKAHLNLEASWPGAPAAKTPEEKQMRAYGMSMAVMGGMAMVQGITGDALALPAEGQTSTAQRETSWAYGKELYAVAITHAAGGEIRVKLTKTENTTRTPPSGSDDTVSTDGDKAARLAELDPVGTSRELAIAAAPMAESVPDTMSLKGWMSASGKGGATVGAAREASGDCAR</sequence>
<evidence type="ECO:0000256" key="1">
    <source>
        <dbReference type="SAM" id="MobiDB-lite"/>
    </source>
</evidence>
<evidence type="ECO:0000313" key="4">
    <source>
        <dbReference type="Proteomes" id="UP000274786"/>
    </source>
</evidence>
<accession>A0A498CE31</accession>
<organism evidence="3 4">
    <name type="scientific">Stenotrophomonas rhizophila</name>
    <dbReference type="NCBI Taxonomy" id="216778"/>
    <lineage>
        <taxon>Bacteria</taxon>
        <taxon>Pseudomonadati</taxon>
        <taxon>Pseudomonadota</taxon>
        <taxon>Gammaproteobacteria</taxon>
        <taxon>Lysobacterales</taxon>
        <taxon>Lysobacteraceae</taxon>
        <taxon>Stenotrophomonas</taxon>
    </lineage>
</organism>
<proteinExistence type="predicted"/>
<evidence type="ECO:0000313" key="3">
    <source>
        <dbReference type="EMBL" id="RLK55877.1"/>
    </source>
</evidence>
<keyword evidence="2" id="KW-0732">Signal</keyword>